<sequence>MNIANKQTLFKFILDTLREGVEKSSTELMEEYIASAQIIDYHKKNVKQQFHRAAINLVKQGLISAKKYPDIRYLLFSKNQSNPLELEGTDNACNFAATPTVEENGQSIDMKLAQLEDEEASLVGREEGLHYLIALKPENGAIFQDELKHVRHERMRINAFRSVIESYGI</sequence>
<accession>A0ABV7CGD1</accession>
<keyword evidence="2" id="KW-1185">Reference proteome</keyword>
<dbReference type="RefSeq" id="WP_377121164.1">
    <property type="nucleotide sequence ID" value="NZ_JBHRSD010000009.1"/>
</dbReference>
<dbReference type="EMBL" id="JBHRSD010000009">
    <property type="protein sequence ID" value="MFC3031680.1"/>
    <property type="molecule type" value="Genomic_DNA"/>
</dbReference>
<evidence type="ECO:0000313" key="1">
    <source>
        <dbReference type="EMBL" id="MFC3031680.1"/>
    </source>
</evidence>
<comment type="caution">
    <text evidence="1">The sequence shown here is derived from an EMBL/GenBank/DDBJ whole genome shotgun (WGS) entry which is preliminary data.</text>
</comment>
<protein>
    <submittedName>
        <fullName evidence="1">Uncharacterized protein</fullName>
    </submittedName>
</protein>
<gene>
    <name evidence="1" type="ORF">ACFOEE_04005</name>
</gene>
<proteinExistence type="predicted"/>
<dbReference type="Proteomes" id="UP001595453">
    <property type="component" value="Unassembled WGS sequence"/>
</dbReference>
<organism evidence="1 2">
    <name type="scientific">Pseudoalteromonas fenneropenaei</name>
    <dbReference type="NCBI Taxonomy" id="1737459"/>
    <lineage>
        <taxon>Bacteria</taxon>
        <taxon>Pseudomonadati</taxon>
        <taxon>Pseudomonadota</taxon>
        <taxon>Gammaproteobacteria</taxon>
        <taxon>Alteromonadales</taxon>
        <taxon>Pseudoalteromonadaceae</taxon>
        <taxon>Pseudoalteromonas</taxon>
    </lineage>
</organism>
<evidence type="ECO:0000313" key="2">
    <source>
        <dbReference type="Proteomes" id="UP001595453"/>
    </source>
</evidence>
<name>A0ABV7CGD1_9GAMM</name>
<reference evidence="2" key="1">
    <citation type="journal article" date="2019" name="Int. J. Syst. Evol. Microbiol.">
        <title>The Global Catalogue of Microorganisms (GCM) 10K type strain sequencing project: providing services to taxonomists for standard genome sequencing and annotation.</title>
        <authorList>
            <consortium name="The Broad Institute Genomics Platform"/>
            <consortium name="The Broad Institute Genome Sequencing Center for Infectious Disease"/>
            <person name="Wu L."/>
            <person name="Ma J."/>
        </authorList>
    </citation>
    <scope>NUCLEOTIDE SEQUENCE [LARGE SCALE GENOMIC DNA]</scope>
    <source>
        <strain evidence="2">KCTC 42730</strain>
    </source>
</reference>